<protein>
    <submittedName>
        <fullName evidence="1">Uncharacterized protein</fullName>
    </submittedName>
</protein>
<dbReference type="Proteomes" id="UP000581769">
    <property type="component" value="Unassembled WGS sequence"/>
</dbReference>
<comment type="caution">
    <text evidence="1">The sequence shown here is derived from an EMBL/GenBank/DDBJ whole genome shotgun (WGS) entry which is preliminary data.</text>
</comment>
<evidence type="ECO:0000313" key="2">
    <source>
        <dbReference type="Proteomes" id="UP000581769"/>
    </source>
</evidence>
<gene>
    <name evidence="1" type="ORF">BJY18_004253</name>
</gene>
<reference evidence="1 2" key="1">
    <citation type="submission" date="2020-08" db="EMBL/GenBank/DDBJ databases">
        <title>Sequencing the genomes of 1000 actinobacteria strains.</title>
        <authorList>
            <person name="Klenk H.-P."/>
        </authorList>
    </citation>
    <scope>NUCLEOTIDE SEQUENCE [LARGE SCALE GENOMIC DNA]</scope>
    <source>
        <strain evidence="1 2">DSM 45859</strain>
    </source>
</reference>
<organism evidence="1 2">
    <name type="scientific">Amycolatopsis jiangsuensis</name>
    <dbReference type="NCBI Taxonomy" id="1181879"/>
    <lineage>
        <taxon>Bacteria</taxon>
        <taxon>Bacillati</taxon>
        <taxon>Actinomycetota</taxon>
        <taxon>Actinomycetes</taxon>
        <taxon>Pseudonocardiales</taxon>
        <taxon>Pseudonocardiaceae</taxon>
        <taxon>Amycolatopsis</taxon>
    </lineage>
</organism>
<dbReference type="AlphaFoldDB" id="A0A840J034"/>
<evidence type="ECO:0000313" key="1">
    <source>
        <dbReference type="EMBL" id="MBB4686768.1"/>
    </source>
</evidence>
<proteinExistence type="predicted"/>
<dbReference type="EMBL" id="JACHMG010000001">
    <property type="protein sequence ID" value="MBB4686768.1"/>
    <property type="molecule type" value="Genomic_DNA"/>
</dbReference>
<accession>A0A840J034</accession>
<sequence>MLAVPPVVSFDLSIPAQILTGVELLTGNRRTTC</sequence>
<keyword evidence="2" id="KW-1185">Reference proteome</keyword>
<name>A0A840J034_9PSEU</name>